<evidence type="ECO:0000313" key="1">
    <source>
        <dbReference type="EMBL" id="WIM04821.1"/>
    </source>
</evidence>
<reference evidence="1" key="1">
    <citation type="journal article" date="2023" name="Nat. Microbiol.">
        <title>Enrichment and characterization of a nitric oxide-reducing microbial community in a continuous bioreactor.</title>
        <authorList>
            <person name="Garrido-Amador P."/>
            <person name="Stortenbeker N."/>
            <person name="Wessels H.J.C.T."/>
            <person name="Speth D.R."/>
            <person name="Garcia-Heredia I."/>
            <person name="Kartal B."/>
        </authorList>
    </citation>
    <scope>NUCLEOTIDE SEQUENCE</scope>
    <source>
        <strain evidence="1">MAG1</strain>
    </source>
</reference>
<protein>
    <submittedName>
        <fullName evidence="1">Uncharacterized protein</fullName>
    </submittedName>
</protein>
<organism evidence="1">
    <name type="scientific">Candidatus Nitricoxidivorans perseverans</name>
    <dbReference type="NCBI Taxonomy" id="2975601"/>
    <lineage>
        <taxon>Bacteria</taxon>
        <taxon>Pseudomonadati</taxon>
        <taxon>Pseudomonadota</taxon>
        <taxon>Betaproteobacteria</taxon>
        <taxon>Nitrosomonadales</taxon>
        <taxon>Sterolibacteriaceae</taxon>
        <taxon>Candidatus Nitricoxidivorans</taxon>
    </lineage>
</organism>
<dbReference type="EMBL" id="CP107246">
    <property type="protein sequence ID" value="WIM04821.1"/>
    <property type="molecule type" value="Genomic_DNA"/>
</dbReference>
<dbReference type="KEGG" id="npv:OHM77_08915"/>
<accession>A0AA49FJI6</accession>
<dbReference type="AlphaFoldDB" id="A0AA49FJI6"/>
<name>A0AA49FJI6_9PROT</name>
<sequence>MDHAEYTCPMHPEVRDFRRRPNMWTLIGLGMASAIGRGEFQQPPCRRGSLRGARHDGISKELQPGFPIARQAHCIQ</sequence>
<proteinExistence type="predicted"/>
<dbReference type="Proteomes" id="UP001234916">
    <property type="component" value="Chromosome"/>
</dbReference>
<gene>
    <name evidence="1" type="ORF">OHM77_08915</name>
</gene>